<keyword evidence="3" id="KW-1185">Reference proteome</keyword>
<dbReference type="PROSITE" id="PS50943">
    <property type="entry name" value="HTH_CROC1"/>
    <property type="match status" value="1"/>
</dbReference>
<sequence>MPLTDQEKVGRYIDALRRAKHITLEQMGQDLGWSSKTFQRILRGEVDIKLPQLLALAQYLTFDFQELVQGAGLSANFVFDGERAVINNTDPKDPSKLESVKAALRKQYRQTPMPGLLALIRLAETLQAEIRQDDVNAKRLGQEIFALFANDEKLTSFDFRMLSTIVGYVPYAQLRMLFSNLLVQRRTGSWSASDDAAEYVIDSFYINLLSSALDTRQEANVREAIALMHSRQTQNHNFYYFFYVKIGAVVATYLDGDIPGATALKDKLVAAITLFVPAPIVEAQRIELAQRWTQLEKFSTPVTD</sequence>
<dbReference type="CDD" id="cd00093">
    <property type="entry name" value="HTH_XRE"/>
    <property type="match status" value="1"/>
</dbReference>
<evidence type="ECO:0000313" key="3">
    <source>
        <dbReference type="Proteomes" id="UP001597192"/>
    </source>
</evidence>
<dbReference type="InterPro" id="IPR010982">
    <property type="entry name" value="Lambda_DNA-bd_dom_sf"/>
</dbReference>
<evidence type="ECO:0000313" key="2">
    <source>
        <dbReference type="EMBL" id="MFD1431547.1"/>
    </source>
</evidence>
<dbReference type="RefSeq" id="WP_164510105.1">
    <property type="nucleotide sequence ID" value="NZ_JBHTOG010000011.1"/>
</dbReference>
<organism evidence="2 3">
    <name type="scientific">Lacticaseibacillus yichunensis</name>
    <dbReference type="NCBI Taxonomy" id="2486015"/>
    <lineage>
        <taxon>Bacteria</taxon>
        <taxon>Bacillati</taxon>
        <taxon>Bacillota</taxon>
        <taxon>Bacilli</taxon>
        <taxon>Lactobacillales</taxon>
        <taxon>Lactobacillaceae</taxon>
        <taxon>Lacticaseibacillus</taxon>
    </lineage>
</organism>
<dbReference type="SUPFAM" id="SSF47413">
    <property type="entry name" value="lambda repressor-like DNA-binding domains"/>
    <property type="match status" value="1"/>
</dbReference>
<dbReference type="SMART" id="SM00530">
    <property type="entry name" value="HTH_XRE"/>
    <property type="match status" value="1"/>
</dbReference>
<dbReference type="EMBL" id="JBHTOG010000011">
    <property type="protein sequence ID" value="MFD1431547.1"/>
    <property type="molecule type" value="Genomic_DNA"/>
</dbReference>
<evidence type="ECO:0000259" key="1">
    <source>
        <dbReference type="PROSITE" id="PS50943"/>
    </source>
</evidence>
<dbReference type="Gene3D" id="1.10.260.40">
    <property type="entry name" value="lambda repressor-like DNA-binding domains"/>
    <property type="match status" value="1"/>
</dbReference>
<comment type="caution">
    <text evidence="2">The sequence shown here is derived from an EMBL/GenBank/DDBJ whole genome shotgun (WGS) entry which is preliminary data.</text>
</comment>
<feature type="domain" description="HTH cro/C1-type" evidence="1">
    <location>
        <begin position="13"/>
        <end position="67"/>
    </location>
</feature>
<proteinExistence type="predicted"/>
<dbReference type="Pfam" id="PF13560">
    <property type="entry name" value="HTH_31"/>
    <property type="match status" value="1"/>
</dbReference>
<dbReference type="Proteomes" id="UP001597192">
    <property type="component" value="Unassembled WGS sequence"/>
</dbReference>
<dbReference type="InterPro" id="IPR001387">
    <property type="entry name" value="Cro/C1-type_HTH"/>
</dbReference>
<gene>
    <name evidence="2" type="ORF">ACFQ47_02450</name>
</gene>
<dbReference type="Gene3D" id="1.25.40.400">
    <property type="match status" value="1"/>
</dbReference>
<name>A0ABW4CLK4_9LACO</name>
<protein>
    <submittedName>
        <fullName evidence="2">Helix-turn-helix domain-containing protein</fullName>
    </submittedName>
</protein>
<accession>A0ABW4CLK4</accession>
<reference evidence="3" key="1">
    <citation type="journal article" date="2019" name="Int. J. Syst. Evol. Microbiol.">
        <title>The Global Catalogue of Microorganisms (GCM) 10K type strain sequencing project: providing services to taxonomists for standard genome sequencing and annotation.</title>
        <authorList>
            <consortium name="The Broad Institute Genomics Platform"/>
            <consortium name="The Broad Institute Genome Sequencing Center for Infectious Disease"/>
            <person name="Wu L."/>
            <person name="Ma J."/>
        </authorList>
    </citation>
    <scope>NUCLEOTIDE SEQUENCE [LARGE SCALE GENOMIC DNA]</scope>
    <source>
        <strain evidence="3">CCM 8947</strain>
    </source>
</reference>